<reference evidence="6 7" key="1">
    <citation type="submission" date="2023-01" db="EMBL/GenBank/DDBJ databases">
        <authorList>
            <person name="Whitehead M."/>
        </authorList>
    </citation>
    <scope>NUCLEOTIDE SEQUENCE [LARGE SCALE GENOMIC DNA]</scope>
</reference>
<feature type="chain" id="PRO_5043505414" description="Spaetzle domain-containing protein" evidence="4">
    <location>
        <begin position="25"/>
        <end position="280"/>
    </location>
</feature>
<dbReference type="SUPFAM" id="SSF57501">
    <property type="entry name" value="Cystine-knot cytokines"/>
    <property type="match status" value="1"/>
</dbReference>
<evidence type="ECO:0000313" key="6">
    <source>
        <dbReference type="EMBL" id="CAI6354341.1"/>
    </source>
</evidence>
<comment type="caution">
    <text evidence="6">The sequence shown here is derived from an EMBL/GenBank/DDBJ whole genome shotgun (WGS) entry which is preliminary data.</text>
</comment>
<keyword evidence="2" id="KW-1015">Disulfide bond</keyword>
<feature type="signal peptide" evidence="4">
    <location>
        <begin position="1"/>
        <end position="24"/>
    </location>
</feature>
<dbReference type="InterPro" id="IPR032104">
    <property type="entry name" value="Spaetzle"/>
</dbReference>
<dbReference type="GO" id="GO:0021556">
    <property type="term" value="P:central nervous system formation"/>
    <property type="evidence" value="ECO:0007669"/>
    <property type="project" value="TreeGrafter"/>
</dbReference>
<dbReference type="InterPro" id="IPR029034">
    <property type="entry name" value="Cystine-knot_cytokine"/>
</dbReference>
<organism evidence="6 7">
    <name type="scientific">Macrosiphum euphorbiae</name>
    <name type="common">potato aphid</name>
    <dbReference type="NCBI Taxonomy" id="13131"/>
    <lineage>
        <taxon>Eukaryota</taxon>
        <taxon>Metazoa</taxon>
        <taxon>Ecdysozoa</taxon>
        <taxon>Arthropoda</taxon>
        <taxon>Hexapoda</taxon>
        <taxon>Insecta</taxon>
        <taxon>Pterygota</taxon>
        <taxon>Neoptera</taxon>
        <taxon>Paraneoptera</taxon>
        <taxon>Hemiptera</taxon>
        <taxon>Sternorrhyncha</taxon>
        <taxon>Aphidomorpha</taxon>
        <taxon>Aphidoidea</taxon>
        <taxon>Aphididae</taxon>
        <taxon>Macrosiphini</taxon>
        <taxon>Macrosiphum</taxon>
    </lineage>
</organism>
<dbReference type="EMBL" id="CARXXK010000002">
    <property type="protein sequence ID" value="CAI6354341.1"/>
    <property type="molecule type" value="Genomic_DNA"/>
</dbReference>
<dbReference type="AlphaFoldDB" id="A0AAV0WFP7"/>
<dbReference type="GO" id="GO:0005121">
    <property type="term" value="F:Toll binding"/>
    <property type="evidence" value="ECO:0007669"/>
    <property type="project" value="TreeGrafter"/>
</dbReference>
<name>A0AAV0WFP7_9HEMI</name>
<sequence>MTSLPSLMFILPFISTFQWPNSTAQHTYILHRFNIYPWSSTRDYPESTSSVNQDNITLTTTLSYKEDQKNDSVTGIKNMTADIVLPTANLTNSSSVVFPISTDEKTKINKFIPENTVIEKCSLNETFCIKVENYPREDVYKIFRTSKFMSTPHYDEYAKDEVNDFETRILSDVELQPFCQSRSEVIYPEAGLTSKNEWRYIVQAPAINASDTFIKQGIVVEKCIDFRDPCRFDDTLPYGYVSRCVQKYIYKRLLSVQGPYQFSYDYFLLPSCCQCMFSIN</sequence>
<dbReference type="GO" id="GO:0045087">
    <property type="term" value="P:innate immune response"/>
    <property type="evidence" value="ECO:0007669"/>
    <property type="project" value="TreeGrafter"/>
</dbReference>
<evidence type="ECO:0000313" key="7">
    <source>
        <dbReference type="Proteomes" id="UP001160148"/>
    </source>
</evidence>
<dbReference type="GO" id="GO:0005615">
    <property type="term" value="C:extracellular space"/>
    <property type="evidence" value="ECO:0007669"/>
    <property type="project" value="UniProtKB-ARBA"/>
</dbReference>
<dbReference type="Gene3D" id="2.10.90.10">
    <property type="entry name" value="Cystine-knot cytokines"/>
    <property type="match status" value="1"/>
</dbReference>
<accession>A0AAV0WFP7</accession>
<proteinExistence type="predicted"/>
<dbReference type="GO" id="GO:0008083">
    <property type="term" value="F:growth factor activity"/>
    <property type="evidence" value="ECO:0007669"/>
    <property type="project" value="TreeGrafter"/>
</dbReference>
<evidence type="ECO:0000256" key="3">
    <source>
        <dbReference type="ARBA" id="ARBA00023180"/>
    </source>
</evidence>
<dbReference type="Pfam" id="PF16077">
    <property type="entry name" value="Spaetzle"/>
    <property type="match status" value="1"/>
</dbReference>
<keyword evidence="3" id="KW-0325">Glycoprotein</keyword>
<dbReference type="PANTHER" id="PTHR23199">
    <property type="entry name" value="NEUROTROPHIN 1-RELATED"/>
    <property type="match status" value="1"/>
</dbReference>
<evidence type="ECO:0000256" key="4">
    <source>
        <dbReference type="SAM" id="SignalP"/>
    </source>
</evidence>
<dbReference type="InterPro" id="IPR052444">
    <property type="entry name" value="Spz/Toll_ligand-like"/>
</dbReference>
<gene>
    <name evidence="6" type="ORF">MEUPH1_LOCUS10356</name>
</gene>
<dbReference type="Proteomes" id="UP001160148">
    <property type="component" value="Unassembled WGS sequence"/>
</dbReference>
<feature type="domain" description="Spaetzle" evidence="5">
    <location>
        <begin position="177"/>
        <end position="276"/>
    </location>
</feature>
<evidence type="ECO:0000259" key="5">
    <source>
        <dbReference type="Pfam" id="PF16077"/>
    </source>
</evidence>
<keyword evidence="1 4" id="KW-0732">Signal</keyword>
<protein>
    <recommendedName>
        <fullName evidence="5">Spaetzle domain-containing protein</fullName>
    </recommendedName>
</protein>
<evidence type="ECO:0000256" key="1">
    <source>
        <dbReference type="ARBA" id="ARBA00022729"/>
    </source>
</evidence>
<evidence type="ECO:0000256" key="2">
    <source>
        <dbReference type="ARBA" id="ARBA00023157"/>
    </source>
</evidence>
<keyword evidence="7" id="KW-1185">Reference proteome</keyword>
<dbReference type="PANTHER" id="PTHR23199:SF12">
    <property type="entry name" value="NEUROTROPHIN 1-RELATED"/>
    <property type="match status" value="1"/>
</dbReference>